<dbReference type="InterPro" id="IPR036188">
    <property type="entry name" value="FAD/NAD-bd_sf"/>
</dbReference>
<dbReference type="OrthoDB" id="5977668at2759"/>
<keyword evidence="2" id="KW-1185">Reference proteome</keyword>
<sequence>MRVAVIGAGISGLGSAYVLAKEGAEVVLFEKDDYLGGHARTVTFDGVDLDLGFMVFNRAFGKDITYGPHSSLQLFSSAALQLCSGGWWYYRSLASLFNLQLVAFALPVGPTKELSVVC</sequence>
<evidence type="ECO:0000313" key="2">
    <source>
        <dbReference type="Proteomes" id="UP000250321"/>
    </source>
</evidence>
<reference evidence="1 2" key="1">
    <citation type="submission" date="2018-02" db="EMBL/GenBank/DDBJ databases">
        <title>Draft genome of wild Prunus yedoensis var. nudiflora.</title>
        <authorList>
            <person name="Baek S."/>
            <person name="Kim J.-H."/>
            <person name="Choi K."/>
            <person name="Kim G.-B."/>
            <person name="Cho A."/>
            <person name="Jang H."/>
            <person name="Shin C.-H."/>
            <person name="Yu H.-J."/>
            <person name="Mun J.-H."/>
        </authorList>
    </citation>
    <scope>NUCLEOTIDE SEQUENCE [LARGE SCALE GENOMIC DNA]</scope>
    <source>
        <strain evidence="2">cv. Jeju island</strain>
        <tissue evidence="1">Leaf</tissue>
    </source>
</reference>
<proteinExistence type="predicted"/>
<evidence type="ECO:0000313" key="1">
    <source>
        <dbReference type="EMBL" id="PQQ15043.1"/>
    </source>
</evidence>
<dbReference type="Pfam" id="PF13450">
    <property type="entry name" value="NAD_binding_8"/>
    <property type="match status" value="1"/>
</dbReference>
<dbReference type="PANTHER" id="PTHR42923">
    <property type="entry name" value="PROTOPORPHYRINOGEN OXIDASE"/>
    <property type="match status" value="1"/>
</dbReference>
<dbReference type="STRING" id="2094558.A0A314Z991"/>
<evidence type="ECO:0008006" key="3">
    <source>
        <dbReference type="Google" id="ProtNLM"/>
    </source>
</evidence>
<dbReference type="Proteomes" id="UP000250321">
    <property type="component" value="Unassembled WGS sequence"/>
</dbReference>
<organism evidence="1 2">
    <name type="scientific">Prunus yedoensis var. nudiflora</name>
    <dbReference type="NCBI Taxonomy" id="2094558"/>
    <lineage>
        <taxon>Eukaryota</taxon>
        <taxon>Viridiplantae</taxon>
        <taxon>Streptophyta</taxon>
        <taxon>Embryophyta</taxon>
        <taxon>Tracheophyta</taxon>
        <taxon>Spermatophyta</taxon>
        <taxon>Magnoliopsida</taxon>
        <taxon>eudicotyledons</taxon>
        <taxon>Gunneridae</taxon>
        <taxon>Pentapetalae</taxon>
        <taxon>rosids</taxon>
        <taxon>fabids</taxon>
        <taxon>Rosales</taxon>
        <taxon>Rosaceae</taxon>
        <taxon>Amygdaloideae</taxon>
        <taxon>Amygdaleae</taxon>
        <taxon>Prunus</taxon>
    </lineage>
</organism>
<dbReference type="PANTHER" id="PTHR42923:SF17">
    <property type="entry name" value="AMINE OXIDASE DOMAIN-CONTAINING PROTEIN"/>
    <property type="match status" value="1"/>
</dbReference>
<accession>A0A314Z991</accession>
<dbReference type="PRINTS" id="PR00419">
    <property type="entry name" value="ADXRDTASE"/>
</dbReference>
<dbReference type="GO" id="GO:0016491">
    <property type="term" value="F:oxidoreductase activity"/>
    <property type="evidence" value="ECO:0007669"/>
    <property type="project" value="TreeGrafter"/>
</dbReference>
<gene>
    <name evidence="1" type="ORF">Pyn_25662</name>
</gene>
<name>A0A314Z991_PRUYE</name>
<dbReference type="AlphaFoldDB" id="A0A314Z991"/>
<dbReference type="EMBL" id="PJQY01000241">
    <property type="protein sequence ID" value="PQQ15043.1"/>
    <property type="molecule type" value="Genomic_DNA"/>
</dbReference>
<dbReference type="InterPro" id="IPR050464">
    <property type="entry name" value="Zeta_carotene_desat/Oxidored"/>
</dbReference>
<dbReference type="SUPFAM" id="SSF51905">
    <property type="entry name" value="FAD/NAD(P)-binding domain"/>
    <property type="match status" value="1"/>
</dbReference>
<protein>
    <recommendedName>
        <fullName evidence="3">Cyclopropane-fatty-acyl-phospholipid synthase</fullName>
    </recommendedName>
</protein>
<comment type="caution">
    <text evidence="1">The sequence shown here is derived from an EMBL/GenBank/DDBJ whole genome shotgun (WGS) entry which is preliminary data.</text>
</comment>
<dbReference type="Gene3D" id="3.50.50.60">
    <property type="entry name" value="FAD/NAD(P)-binding domain"/>
    <property type="match status" value="1"/>
</dbReference>